<dbReference type="EMBL" id="LGYO01000004">
    <property type="protein sequence ID" value="KNZ43429.1"/>
    <property type="molecule type" value="Genomic_DNA"/>
</dbReference>
<protein>
    <recommendedName>
        <fullName evidence="1">AMP-dependent synthetase/ligase domain-containing protein</fullName>
    </recommendedName>
</protein>
<feature type="domain" description="AMP-dependent synthetase/ligase" evidence="1">
    <location>
        <begin position="103"/>
        <end position="297"/>
    </location>
</feature>
<dbReference type="SUPFAM" id="SSF56801">
    <property type="entry name" value="Acetyl-CoA synthetase-like"/>
    <property type="match status" value="1"/>
</dbReference>
<gene>
    <name evidence="2" type="ORF">AKG39_01650</name>
</gene>
<organism evidence="2 3">
    <name type="scientific">Acetobacterium bakii</name>
    <dbReference type="NCBI Taxonomy" id="52689"/>
    <lineage>
        <taxon>Bacteria</taxon>
        <taxon>Bacillati</taxon>
        <taxon>Bacillota</taxon>
        <taxon>Clostridia</taxon>
        <taxon>Eubacteriales</taxon>
        <taxon>Eubacteriaceae</taxon>
        <taxon>Acetobacterium</taxon>
    </lineage>
</organism>
<dbReference type="AlphaFoldDB" id="A0A0L6U4J0"/>
<sequence>MNYIEKTPLEKWIGNKIGRNALDLSRESLEAYQLEAFQRTLDYAKNNSAFYRSLLHDIDPKDCRTLESISKLPFINASDIRNHGNRMICVKQGDIQRIVTLDTSGTTGAPKRIFYTRADQELTIDFFHHGMATFTEPGDKVLVLLPGKTPGSIGDLLQIGLARMGVEAIVYGIVDDREAVIDIICNKQINGIVGIPQQIFALAGSDRSETVKLAKSLKFVLLSTDYVSPAISQTIHESWGCEVYEHYGMTEMGLGGGVFCKALKGYHLREADLFFEIIDPETGRPVPDGEFGEVVFSTLTRTGMPLIRYRTGDISRFLTSPCSCGTLLKTMDCVRHRLTACVTLESGLILTMPMLEDLVFSVEDILDFDAELTSAEDGLLTLEPKEKECLIISINTKDALKNSIAKIQLKIAASFLKSLVISDKLKIIIKQQGYKEPDIKAIRKRNLLDSRNRTGDRKE</sequence>
<dbReference type="STRING" id="52689.AKG39_01650"/>
<dbReference type="Pfam" id="PF00501">
    <property type="entry name" value="AMP-binding"/>
    <property type="match status" value="1"/>
</dbReference>
<dbReference type="InterPro" id="IPR053158">
    <property type="entry name" value="CapK_Type1_Caps_Biosynth"/>
</dbReference>
<evidence type="ECO:0000313" key="2">
    <source>
        <dbReference type="EMBL" id="KNZ43429.1"/>
    </source>
</evidence>
<accession>A0A0L6U4J0</accession>
<dbReference type="OrthoDB" id="580775at2"/>
<proteinExistence type="predicted"/>
<dbReference type="Gene3D" id="3.40.50.12780">
    <property type="entry name" value="N-terminal domain of ligase-like"/>
    <property type="match status" value="1"/>
</dbReference>
<reference evidence="3" key="1">
    <citation type="submission" date="2015-07" db="EMBL/GenBank/DDBJ databases">
        <title>Draft genome sequence of Acetobacterium bakii DSM 8293, a potential psychrophilic chemical producer through syngas fermentation.</title>
        <authorList>
            <person name="Song Y."/>
            <person name="Hwang S."/>
            <person name="Cho B.-K."/>
        </authorList>
    </citation>
    <scope>NUCLEOTIDE SEQUENCE [LARGE SCALE GENOMIC DNA]</scope>
    <source>
        <strain evidence="3">DSM 8239</strain>
    </source>
</reference>
<keyword evidence="3" id="KW-1185">Reference proteome</keyword>
<dbReference type="PANTHER" id="PTHR36932:SF1">
    <property type="entry name" value="CAPSULAR POLYSACCHARIDE BIOSYNTHESIS PROTEIN"/>
    <property type="match status" value="1"/>
</dbReference>
<dbReference type="PANTHER" id="PTHR36932">
    <property type="entry name" value="CAPSULAR POLYSACCHARIDE BIOSYNTHESIS PROTEIN"/>
    <property type="match status" value="1"/>
</dbReference>
<evidence type="ECO:0000259" key="1">
    <source>
        <dbReference type="Pfam" id="PF00501"/>
    </source>
</evidence>
<name>A0A0L6U4J0_9FIRM</name>
<dbReference type="Proteomes" id="UP000036873">
    <property type="component" value="Unassembled WGS sequence"/>
</dbReference>
<dbReference type="PATRIC" id="fig|52689.4.peg.2400"/>
<evidence type="ECO:0000313" key="3">
    <source>
        <dbReference type="Proteomes" id="UP000036873"/>
    </source>
</evidence>
<dbReference type="RefSeq" id="WP_050738618.1">
    <property type="nucleotide sequence ID" value="NZ_LGYO01000004.1"/>
</dbReference>
<dbReference type="NCBIfam" id="NF045666">
    <property type="entry name" value="DVU1553_fam_AMP"/>
    <property type="match status" value="1"/>
</dbReference>
<dbReference type="InterPro" id="IPR000873">
    <property type="entry name" value="AMP-dep_synth/lig_dom"/>
</dbReference>
<dbReference type="InterPro" id="IPR042099">
    <property type="entry name" value="ANL_N_sf"/>
</dbReference>
<comment type="caution">
    <text evidence="2">The sequence shown here is derived from an EMBL/GenBank/DDBJ whole genome shotgun (WGS) entry which is preliminary data.</text>
</comment>